<dbReference type="InterPro" id="IPR036388">
    <property type="entry name" value="WH-like_DNA-bd_sf"/>
</dbReference>
<organism evidence="3 4">
    <name type="scientific">Monascus purpureus</name>
    <name type="common">Red mold</name>
    <name type="synonym">Monascus anka</name>
    <dbReference type="NCBI Taxonomy" id="5098"/>
    <lineage>
        <taxon>Eukaryota</taxon>
        <taxon>Fungi</taxon>
        <taxon>Dikarya</taxon>
        <taxon>Ascomycota</taxon>
        <taxon>Pezizomycotina</taxon>
        <taxon>Eurotiomycetes</taxon>
        <taxon>Eurotiomycetidae</taxon>
        <taxon>Eurotiales</taxon>
        <taxon>Aspergillaceae</taxon>
        <taxon>Monascus</taxon>
    </lineage>
</organism>
<evidence type="ECO:0000259" key="2">
    <source>
        <dbReference type="Pfam" id="PF01035"/>
    </source>
</evidence>
<dbReference type="GO" id="GO:0003824">
    <property type="term" value="F:catalytic activity"/>
    <property type="evidence" value="ECO:0007669"/>
    <property type="project" value="InterPro"/>
</dbReference>
<dbReference type="Gene3D" id="1.10.10.10">
    <property type="entry name" value="Winged helix-like DNA-binding domain superfamily/Winged helix DNA-binding domain"/>
    <property type="match status" value="1"/>
</dbReference>
<dbReference type="Proteomes" id="UP000319663">
    <property type="component" value="Unassembled WGS sequence"/>
</dbReference>
<proteinExistence type="predicted"/>
<evidence type="ECO:0000256" key="1">
    <source>
        <dbReference type="ARBA" id="ARBA00022763"/>
    </source>
</evidence>
<protein>
    <recommendedName>
        <fullName evidence="2">Methylated-DNA-[protein]-cysteine S-methyltransferase DNA binding domain-containing protein</fullName>
    </recommendedName>
</protein>
<dbReference type="GO" id="GO:0006281">
    <property type="term" value="P:DNA repair"/>
    <property type="evidence" value="ECO:0007669"/>
    <property type="project" value="InterPro"/>
</dbReference>
<evidence type="ECO:0000313" key="3">
    <source>
        <dbReference type="EMBL" id="TQB73040.1"/>
    </source>
</evidence>
<gene>
    <name evidence="3" type="ORF">MPDQ_006290</name>
</gene>
<reference evidence="3 4" key="1">
    <citation type="submission" date="2019-06" db="EMBL/GenBank/DDBJ databases">
        <title>Wine fermentation using esterase from Monascus purpureus.</title>
        <authorList>
            <person name="Geng C."/>
            <person name="Zhang Y."/>
        </authorList>
    </citation>
    <scope>NUCLEOTIDE SEQUENCE [LARGE SCALE GENOMIC DNA]</scope>
    <source>
        <strain evidence="3">HQ1</strain>
    </source>
</reference>
<dbReference type="PANTHER" id="PTHR42942:SF1">
    <property type="entry name" value="ALKYLTRANSFERASE-LIKE PROTEIN 1"/>
    <property type="match status" value="1"/>
</dbReference>
<dbReference type="InterPro" id="IPR036217">
    <property type="entry name" value="MethylDNA_cys_MeTrfase_DNAb"/>
</dbReference>
<dbReference type="EMBL" id="VIFY01000052">
    <property type="protein sequence ID" value="TQB73040.1"/>
    <property type="molecule type" value="Genomic_DNA"/>
</dbReference>
<dbReference type="AlphaFoldDB" id="A0A507QYX5"/>
<dbReference type="SUPFAM" id="SSF46767">
    <property type="entry name" value="Methylated DNA-protein cysteine methyltransferase, C-terminal domain"/>
    <property type="match status" value="1"/>
</dbReference>
<accession>A0A507QYX5</accession>
<sequence>MPRSDEAEWWINAVYAAVQEIPHGRVTSYGHIARLLGQPQRPRQVGISLKHLPRNPSEYFNIDNVPWQRVINSKGMISHREPGAAERQAEVLRQEGVDVQTDSMGEMYVDLDRYGWFPRMLPSEEGSEDNSEGEDQS</sequence>
<feature type="domain" description="Methylated-DNA-[protein]-cysteine S-methyltransferase DNA binding" evidence="2">
    <location>
        <begin position="12"/>
        <end position="97"/>
    </location>
</feature>
<dbReference type="STRING" id="5098.A0A507QYX5"/>
<keyword evidence="1" id="KW-0227">DNA damage</keyword>
<dbReference type="InterPro" id="IPR014048">
    <property type="entry name" value="MethylDNA_cys_MeTrfase_DNA-bd"/>
</dbReference>
<dbReference type="CDD" id="cd06445">
    <property type="entry name" value="ATase"/>
    <property type="match status" value="1"/>
</dbReference>
<evidence type="ECO:0000313" key="4">
    <source>
        <dbReference type="Proteomes" id="UP000319663"/>
    </source>
</evidence>
<dbReference type="Pfam" id="PF01035">
    <property type="entry name" value="DNA_binding_1"/>
    <property type="match status" value="1"/>
</dbReference>
<name>A0A507QYX5_MONPU</name>
<dbReference type="PANTHER" id="PTHR42942">
    <property type="entry name" value="6-O-METHYLGUANINE DNA METHYLTRANSFERASE"/>
    <property type="match status" value="1"/>
</dbReference>
<dbReference type="InterPro" id="IPR052520">
    <property type="entry name" value="ATL_DNA_repair"/>
</dbReference>
<keyword evidence="4" id="KW-1185">Reference proteome</keyword>
<comment type="caution">
    <text evidence="3">The sequence shown here is derived from an EMBL/GenBank/DDBJ whole genome shotgun (WGS) entry which is preliminary data.</text>
</comment>